<name>A0ABR7JH44_9FLAO</name>
<dbReference type="PANTHER" id="PTHR35792:SF2">
    <property type="entry name" value="GENERAL STRESS PROTEIN"/>
    <property type="match status" value="1"/>
</dbReference>
<feature type="transmembrane region" description="Helical" evidence="1">
    <location>
        <begin position="6"/>
        <end position="25"/>
    </location>
</feature>
<evidence type="ECO:0000313" key="2">
    <source>
        <dbReference type="EMBL" id="MBC5863469.1"/>
    </source>
</evidence>
<dbReference type="PANTHER" id="PTHR35792">
    <property type="entry name" value="GENERAL STRESS PROTEIN"/>
    <property type="match status" value="1"/>
</dbReference>
<dbReference type="RefSeq" id="WP_166136812.1">
    <property type="nucleotide sequence ID" value="NZ_JAAOBY010000005.1"/>
</dbReference>
<dbReference type="InterPro" id="IPR024623">
    <property type="entry name" value="YtxH"/>
</dbReference>
<dbReference type="Gene3D" id="1.20.120.20">
    <property type="entry name" value="Apolipoprotein"/>
    <property type="match status" value="1"/>
</dbReference>
<keyword evidence="1" id="KW-0812">Transmembrane</keyword>
<organism evidence="2 3">
    <name type="scientific">Flavobacterium turcicum</name>
    <dbReference type="NCBI Taxonomy" id="2764718"/>
    <lineage>
        <taxon>Bacteria</taxon>
        <taxon>Pseudomonadati</taxon>
        <taxon>Bacteroidota</taxon>
        <taxon>Flavobacteriia</taxon>
        <taxon>Flavobacteriales</taxon>
        <taxon>Flavobacteriaceae</taxon>
        <taxon>Flavobacterium</taxon>
    </lineage>
</organism>
<dbReference type="Proteomes" id="UP000621670">
    <property type="component" value="Unassembled WGS sequence"/>
</dbReference>
<keyword evidence="1" id="KW-1133">Transmembrane helix</keyword>
<evidence type="ECO:0000313" key="3">
    <source>
        <dbReference type="Proteomes" id="UP000621670"/>
    </source>
</evidence>
<gene>
    <name evidence="2" type="ORF">H8R26_08545</name>
</gene>
<keyword evidence="3" id="KW-1185">Reference proteome</keyword>
<dbReference type="EMBL" id="JACRUM010000004">
    <property type="protein sequence ID" value="MBC5863469.1"/>
    <property type="molecule type" value="Genomic_DNA"/>
</dbReference>
<reference evidence="2 3" key="1">
    <citation type="submission" date="2020-08" db="EMBL/GenBank/DDBJ databases">
        <title>Description of novel Flavobacterium F-400 isolate.</title>
        <authorList>
            <person name="Saticioglu I."/>
            <person name="Duman M."/>
            <person name="Altun S."/>
        </authorList>
    </citation>
    <scope>NUCLEOTIDE SEQUENCE [LARGE SCALE GENOMIC DNA]</scope>
    <source>
        <strain evidence="2 3">F-400</strain>
    </source>
</reference>
<accession>A0ABR7JH44</accession>
<comment type="caution">
    <text evidence="2">The sequence shown here is derived from an EMBL/GenBank/DDBJ whole genome shotgun (WGS) entry which is preliminary data.</text>
</comment>
<dbReference type="Pfam" id="PF12732">
    <property type="entry name" value="YtxH"/>
    <property type="match status" value="1"/>
</dbReference>
<proteinExistence type="predicted"/>
<dbReference type="InterPro" id="IPR052928">
    <property type="entry name" value="Desiccation-related_membrane"/>
</dbReference>
<sequence length="97" mass="10564">MKNSNLAVGILGGLAVGTVLGILFAPAKGSETRKKIADKSTDLKDKVVETTGKLSDKISQTVQDLKRESQEFLGHTTEIIKDEVQNFNHLADINKQK</sequence>
<keyword evidence="1" id="KW-0472">Membrane</keyword>
<protein>
    <submittedName>
        <fullName evidence="2">YtxH domain-containing protein</fullName>
    </submittedName>
</protein>
<evidence type="ECO:0000256" key="1">
    <source>
        <dbReference type="SAM" id="Phobius"/>
    </source>
</evidence>